<dbReference type="Proteomes" id="UP001140074">
    <property type="component" value="Unassembled WGS sequence"/>
</dbReference>
<dbReference type="SUPFAM" id="SSF55797">
    <property type="entry name" value="PR-1-like"/>
    <property type="match status" value="1"/>
</dbReference>
<dbReference type="Pfam" id="PF00188">
    <property type="entry name" value="CAP"/>
    <property type="match status" value="1"/>
</dbReference>
<evidence type="ECO:0000313" key="3">
    <source>
        <dbReference type="EMBL" id="KAJ2863490.1"/>
    </source>
</evidence>
<sequence length="340" mass="37128">MKIFLRTSVLIALTACVWANVAAPQVTSSVKVLSASNSRDSAPAVPPAALDTHGNLKRILCQINHDRQSRYLSPVFLHQTLSQVAQQLSNEFTGSSSDSSTYNDLFYSMIAPLGNGIISSYKVLGTLRNDTDFVSQIEQIIYNALFARDLDAIGLYVDNGVYTIVLVSGLFQKPWDIQVCPNNPTQFSPSGDPSTSDNVVNGVDLPKFLCAINKLRINSNANPFVVHTALASEAEEQVKVMDQLGHYTVDGPRYVDDAIYSQHVNVIRLYWMAGEGFRNANSLVNLLVSNYRKTVLDPNYTSIGVAQLNGFWSVILASQSRAPSPGTSCPITIDDVAFIS</sequence>
<evidence type="ECO:0000313" key="4">
    <source>
        <dbReference type="Proteomes" id="UP001140074"/>
    </source>
</evidence>
<keyword evidence="4" id="KW-1185">Reference proteome</keyword>
<reference evidence="3" key="1">
    <citation type="submission" date="2022-07" db="EMBL/GenBank/DDBJ databases">
        <title>Phylogenomic reconstructions and comparative analyses of Kickxellomycotina fungi.</title>
        <authorList>
            <person name="Reynolds N.K."/>
            <person name="Stajich J.E."/>
            <person name="Barry K."/>
            <person name="Grigoriev I.V."/>
            <person name="Crous P."/>
            <person name="Smith M.E."/>
        </authorList>
    </citation>
    <scope>NUCLEOTIDE SEQUENCE</scope>
    <source>
        <strain evidence="3">RSA 476</strain>
    </source>
</reference>
<keyword evidence="1" id="KW-0732">Signal</keyword>
<dbReference type="InterPro" id="IPR014044">
    <property type="entry name" value="CAP_dom"/>
</dbReference>
<dbReference type="InterPro" id="IPR035940">
    <property type="entry name" value="CAP_sf"/>
</dbReference>
<dbReference type="Gene3D" id="3.40.33.10">
    <property type="entry name" value="CAP"/>
    <property type="match status" value="1"/>
</dbReference>
<protein>
    <recommendedName>
        <fullName evidence="2">SCP domain-containing protein</fullName>
    </recommendedName>
</protein>
<proteinExistence type="predicted"/>
<evidence type="ECO:0000259" key="2">
    <source>
        <dbReference type="Pfam" id="PF00188"/>
    </source>
</evidence>
<dbReference type="AlphaFoldDB" id="A0A9W8M307"/>
<feature type="signal peptide" evidence="1">
    <location>
        <begin position="1"/>
        <end position="19"/>
    </location>
</feature>
<accession>A0A9W8M307</accession>
<dbReference type="EMBL" id="JANBUY010000121">
    <property type="protein sequence ID" value="KAJ2863490.1"/>
    <property type="molecule type" value="Genomic_DNA"/>
</dbReference>
<feature type="domain" description="SCP" evidence="2">
    <location>
        <begin position="211"/>
        <end position="306"/>
    </location>
</feature>
<comment type="caution">
    <text evidence="3">The sequence shown here is derived from an EMBL/GenBank/DDBJ whole genome shotgun (WGS) entry which is preliminary data.</text>
</comment>
<evidence type="ECO:0000256" key="1">
    <source>
        <dbReference type="SAM" id="SignalP"/>
    </source>
</evidence>
<name>A0A9W8M307_9FUNG</name>
<organism evidence="3 4">
    <name type="scientific">Coemansia aciculifera</name>
    <dbReference type="NCBI Taxonomy" id="417176"/>
    <lineage>
        <taxon>Eukaryota</taxon>
        <taxon>Fungi</taxon>
        <taxon>Fungi incertae sedis</taxon>
        <taxon>Zoopagomycota</taxon>
        <taxon>Kickxellomycotina</taxon>
        <taxon>Kickxellomycetes</taxon>
        <taxon>Kickxellales</taxon>
        <taxon>Kickxellaceae</taxon>
        <taxon>Coemansia</taxon>
    </lineage>
</organism>
<feature type="chain" id="PRO_5040768086" description="SCP domain-containing protein" evidence="1">
    <location>
        <begin position="20"/>
        <end position="340"/>
    </location>
</feature>
<gene>
    <name evidence="3" type="ORF">GGH94_003578</name>
</gene>